<keyword evidence="3" id="KW-1185">Reference proteome</keyword>
<evidence type="ECO:0000313" key="2">
    <source>
        <dbReference type="EMBL" id="KYO33232.1"/>
    </source>
</evidence>
<feature type="region of interest" description="Disordered" evidence="1">
    <location>
        <begin position="33"/>
        <end position="54"/>
    </location>
</feature>
<comment type="caution">
    <text evidence="2">The sequence shown here is derived from an EMBL/GenBank/DDBJ whole genome shotgun (WGS) entry which is preliminary data.</text>
</comment>
<reference evidence="2 3" key="1">
    <citation type="journal article" date="2012" name="Genome Biol.">
        <title>Sequencing three crocodilian genomes to illuminate the evolution of archosaurs and amniotes.</title>
        <authorList>
            <person name="St John J.A."/>
            <person name="Braun E.L."/>
            <person name="Isberg S.R."/>
            <person name="Miles L.G."/>
            <person name="Chong A.Y."/>
            <person name="Gongora J."/>
            <person name="Dalzell P."/>
            <person name="Moran C."/>
            <person name="Bed'hom B."/>
            <person name="Abzhanov A."/>
            <person name="Burgess S.C."/>
            <person name="Cooksey A.M."/>
            <person name="Castoe T.A."/>
            <person name="Crawford N.G."/>
            <person name="Densmore L.D."/>
            <person name="Drew J.C."/>
            <person name="Edwards S.V."/>
            <person name="Faircloth B.C."/>
            <person name="Fujita M.K."/>
            <person name="Greenwold M.J."/>
            <person name="Hoffmann F.G."/>
            <person name="Howard J.M."/>
            <person name="Iguchi T."/>
            <person name="Janes D.E."/>
            <person name="Khan S.Y."/>
            <person name="Kohno S."/>
            <person name="de Koning A.J."/>
            <person name="Lance S.L."/>
            <person name="McCarthy F.M."/>
            <person name="McCormack J.E."/>
            <person name="Merchant M.E."/>
            <person name="Peterson D.G."/>
            <person name="Pollock D.D."/>
            <person name="Pourmand N."/>
            <person name="Raney B.J."/>
            <person name="Roessler K.A."/>
            <person name="Sanford J.R."/>
            <person name="Sawyer R.H."/>
            <person name="Schmidt C.J."/>
            <person name="Triplett E.W."/>
            <person name="Tuberville T.D."/>
            <person name="Venegas-Anaya M."/>
            <person name="Howard J.T."/>
            <person name="Jarvis E.D."/>
            <person name="Guillette L.J.Jr."/>
            <person name="Glenn T.C."/>
            <person name="Green R.E."/>
            <person name="Ray D.A."/>
        </authorList>
    </citation>
    <scope>NUCLEOTIDE SEQUENCE [LARGE SCALE GENOMIC DNA]</scope>
    <source>
        <strain evidence="2">KSC_2009_1</strain>
    </source>
</reference>
<proteinExistence type="predicted"/>
<gene>
    <name evidence="2" type="ORF">Y1Q_0015002</name>
</gene>
<dbReference type="Proteomes" id="UP000050525">
    <property type="component" value="Unassembled WGS sequence"/>
</dbReference>
<evidence type="ECO:0000313" key="3">
    <source>
        <dbReference type="Proteomes" id="UP000050525"/>
    </source>
</evidence>
<dbReference type="AlphaFoldDB" id="A0A151N8T0"/>
<evidence type="ECO:0000256" key="1">
    <source>
        <dbReference type="SAM" id="MobiDB-lite"/>
    </source>
</evidence>
<sequence>MKLPAAPKGLPGPIPPLEQQALPLPHCSPSAWTASPSVDRAGAAPSPGRGAESPVSCPLDSPYLEWTAAGPFSFLHSDMANLSSFLGYFLTAGRLLSVLHQSLLPPDRADLPVNALQSSVLGSCGSRHAKLVLKRTALFPSGARALHFTVTKTLALCSSKLVFKGNLDRELCSANVESPGQRGAMAELRVGPFLTDERLSPWSRQQQKWV</sequence>
<dbReference type="EMBL" id="AKHW03003787">
    <property type="protein sequence ID" value="KYO33232.1"/>
    <property type="molecule type" value="Genomic_DNA"/>
</dbReference>
<protein>
    <submittedName>
        <fullName evidence="2">Uncharacterized protein</fullName>
    </submittedName>
</protein>
<name>A0A151N8T0_ALLMI</name>
<feature type="compositionally biased region" description="Low complexity" evidence="1">
    <location>
        <begin position="40"/>
        <end position="54"/>
    </location>
</feature>
<accession>A0A151N8T0</accession>
<organism evidence="2 3">
    <name type="scientific">Alligator mississippiensis</name>
    <name type="common">American alligator</name>
    <dbReference type="NCBI Taxonomy" id="8496"/>
    <lineage>
        <taxon>Eukaryota</taxon>
        <taxon>Metazoa</taxon>
        <taxon>Chordata</taxon>
        <taxon>Craniata</taxon>
        <taxon>Vertebrata</taxon>
        <taxon>Euteleostomi</taxon>
        <taxon>Archelosauria</taxon>
        <taxon>Archosauria</taxon>
        <taxon>Crocodylia</taxon>
        <taxon>Alligatoridae</taxon>
        <taxon>Alligatorinae</taxon>
        <taxon>Alligator</taxon>
    </lineage>
</organism>
<feature type="region of interest" description="Disordered" evidence="1">
    <location>
        <begin position="1"/>
        <end position="20"/>
    </location>
</feature>